<proteinExistence type="predicted"/>
<protein>
    <submittedName>
        <fullName evidence="1">Uncharacterized protein</fullName>
    </submittedName>
</protein>
<organism evidence="1 2">
    <name type="scientific">Rhizopus microsporus</name>
    <dbReference type="NCBI Taxonomy" id="58291"/>
    <lineage>
        <taxon>Eukaryota</taxon>
        <taxon>Fungi</taxon>
        <taxon>Fungi incertae sedis</taxon>
        <taxon>Mucoromycota</taxon>
        <taxon>Mucoromycotina</taxon>
        <taxon>Mucoromycetes</taxon>
        <taxon>Mucorales</taxon>
        <taxon>Mucorineae</taxon>
        <taxon>Rhizopodaceae</taxon>
        <taxon>Rhizopus</taxon>
    </lineage>
</organism>
<dbReference type="GO" id="GO:0043248">
    <property type="term" value="P:proteasome assembly"/>
    <property type="evidence" value="ECO:0007669"/>
    <property type="project" value="InterPro"/>
</dbReference>
<dbReference type="Proteomes" id="UP000242381">
    <property type="component" value="Unassembled WGS sequence"/>
</dbReference>
<dbReference type="Gene3D" id="3.30.230.90">
    <property type="match status" value="1"/>
</dbReference>
<dbReference type="InterPro" id="IPR018788">
    <property type="entry name" value="Proteasome_assmbl_chp_3"/>
</dbReference>
<evidence type="ECO:0000313" key="1">
    <source>
        <dbReference type="EMBL" id="ORE13135.1"/>
    </source>
</evidence>
<dbReference type="EMBL" id="KV921564">
    <property type="protein sequence ID" value="ORE13135.1"/>
    <property type="molecule type" value="Genomic_DNA"/>
</dbReference>
<dbReference type="InterPro" id="IPR053720">
    <property type="entry name" value="Psm_Assembly_Chaperone"/>
</dbReference>
<accession>A0A1X0RM75</accession>
<sequence length="137" mass="15377">MEKKEEFPIINKQVAINVNDVKTEILIQGFSDKIFIVVTQYGKIGHLIHTSLDAAPHRISTLDTFPTTTKFLIGDSMGPQSDLYILYATSILQAIVSMNPHETRPLLLGIALKTLDTNDSKHLFEQITNAIMKNPVW</sequence>
<dbReference type="PANTHER" id="PTHR31051">
    <property type="entry name" value="PROTEASOME ASSEMBLY CHAPERONE 3"/>
    <property type="match status" value="1"/>
</dbReference>
<dbReference type="OMA" id="QAIGAMN"/>
<name>A0A1X0RM75_RHIZD</name>
<dbReference type="PANTHER" id="PTHR31051:SF1">
    <property type="entry name" value="PROTEASOME ASSEMBLY CHAPERONE 3"/>
    <property type="match status" value="1"/>
</dbReference>
<reference evidence="1 2" key="1">
    <citation type="journal article" date="2016" name="Proc. Natl. Acad. Sci. U.S.A.">
        <title>Lipid metabolic changes in an early divergent fungus govern the establishment of a mutualistic symbiosis with endobacteria.</title>
        <authorList>
            <person name="Lastovetsky O.A."/>
            <person name="Gaspar M.L."/>
            <person name="Mondo S.J."/>
            <person name="LaButti K.M."/>
            <person name="Sandor L."/>
            <person name="Grigoriev I.V."/>
            <person name="Henry S.A."/>
            <person name="Pawlowska T.E."/>
        </authorList>
    </citation>
    <scope>NUCLEOTIDE SEQUENCE [LARGE SCALE GENOMIC DNA]</scope>
    <source>
        <strain evidence="1 2">ATCC 11559</strain>
    </source>
</reference>
<dbReference type="VEuPathDB" id="FungiDB:BCV72DRAFT_196561"/>
<dbReference type="AlphaFoldDB" id="A0A1X0RM75"/>
<gene>
    <name evidence="1" type="ORF">BCV71DRAFT_73573</name>
</gene>
<evidence type="ECO:0000313" key="2">
    <source>
        <dbReference type="Proteomes" id="UP000242381"/>
    </source>
</evidence>
<dbReference type="Pfam" id="PF10178">
    <property type="entry name" value="PAC3"/>
    <property type="match status" value="1"/>
</dbReference>